<evidence type="ECO:0000313" key="4">
    <source>
        <dbReference type="Proteomes" id="UP001500653"/>
    </source>
</evidence>
<reference evidence="4" key="1">
    <citation type="journal article" date="2019" name="Int. J. Syst. Evol. Microbiol.">
        <title>The Global Catalogue of Microorganisms (GCM) 10K type strain sequencing project: providing services to taxonomists for standard genome sequencing and annotation.</title>
        <authorList>
            <consortium name="The Broad Institute Genomics Platform"/>
            <consortium name="The Broad Institute Genome Sequencing Center for Infectious Disease"/>
            <person name="Wu L."/>
            <person name="Ma J."/>
        </authorList>
    </citation>
    <scope>NUCLEOTIDE SEQUENCE [LARGE SCALE GENOMIC DNA]</scope>
    <source>
        <strain evidence="4">JCM 13023</strain>
    </source>
</reference>
<keyword evidence="2" id="KW-0812">Transmembrane</keyword>
<dbReference type="RefSeq" id="WP_253866245.1">
    <property type="nucleotide sequence ID" value="NZ_BAAALN010000010.1"/>
</dbReference>
<accession>A0ABP4GZ87</accession>
<keyword evidence="4" id="KW-1185">Reference proteome</keyword>
<evidence type="ECO:0000256" key="1">
    <source>
        <dbReference type="SAM" id="MobiDB-lite"/>
    </source>
</evidence>
<feature type="transmembrane region" description="Helical" evidence="2">
    <location>
        <begin position="74"/>
        <end position="94"/>
    </location>
</feature>
<proteinExistence type="predicted"/>
<protein>
    <submittedName>
        <fullName evidence="3">Uncharacterized protein</fullName>
    </submittedName>
</protein>
<feature type="region of interest" description="Disordered" evidence="1">
    <location>
        <begin position="41"/>
        <end position="66"/>
    </location>
</feature>
<comment type="caution">
    <text evidence="3">The sequence shown here is derived from an EMBL/GenBank/DDBJ whole genome shotgun (WGS) entry which is preliminary data.</text>
</comment>
<organism evidence="3 4">
    <name type="scientific">Prauserella halophila</name>
    <dbReference type="NCBI Taxonomy" id="185641"/>
    <lineage>
        <taxon>Bacteria</taxon>
        <taxon>Bacillati</taxon>
        <taxon>Actinomycetota</taxon>
        <taxon>Actinomycetes</taxon>
        <taxon>Pseudonocardiales</taxon>
        <taxon>Pseudonocardiaceae</taxon>
        <taxon>Prauserella</taxon>
    </lineage>
</organism>
<sequence>MHERRHASDDCVAVEDVIDREILADDLVDDAYLREALAEPGRYLPPPSVRARSEPEPAIADPEPEHPVARRAKLIALIVATLMVVASIVAAAVVTGEDDTAATATAATATTAASLPTAATPESVSFVSVTQPF</sequence>
<name>A0ABP4GZ87_9PSEU</name>
<gene>
    <name evidence="3" type="ORF">GCM10009676_33190</name>
</gene>
<keyword evidence="2" id="KW-1133">Transmembrane helix</keyword>
<dbReference type="Proteomes" id="UP001500653">
    <property type="component" value="Unassembled WGS sequence"/>
</dbReference>
<dbReference type="EMBL" id="BAAALN010000010">
    <property type="protein sequence ID" value="GAA1244697.1"/>
    <property type="molecule type" value="Genomic_DNA"/>
</dbReference>
<evidence type="ECO:0000256" key="2">
    <source>
        <dbReference type="SAM" id="Phobius"/>
    </source>
</evidence>
<evidence type="ECO:0000313" key="3">
    <source>
        <dbReference type="EMBL" id="GAA1244697.1"/>
    </source>
</evidence>
<keyword evidence="2" id="KW-0472">Membrane</keyword>